<keyword evidence="3" id="KW-1185">Reference proteome</keyword>
<evidence type="ECO:0000256" key="1">
    <source>
        <dbReference type="SAM" id="Phobius"/>
    </source>
</evidence>
<accession>A0AAD6T0X6</accession>
<keyword evidence="1" id="KW-0472">Membrane</keyword>
<proteinExistence type="predicted"/>
<evidence type="ECO:0000313" key="2">
    <source>
        <dbReference type="EMBL" id="KAJ7037318.1"/>
    </source>
</evidence>
<dbReference type="PANTHER" id="PTHR35043">
    <property type="entry name" value="TRANSCRIPTION FACTOR DOMAIN-CONTAINING PROTEIN"/>
    <property type="match status" value="1"/>
</dbReference>
<feature type="transmembrane region" description="Helical" evidence="1">
    <location>
        <begin position="24"/>
        <end position="48"/>
    </location>
</feature>
<organism evidence="2 3">
    <name type="scientific">Mycena alexandri</name>
    <dbReference type="NCBI Taxonomy" id="1745969"/>
    <lineage>
        <taxon>Eukaryota</taxon>
        <taxon>Fungi</taxon>
        <taxon>Dikarya</taxon>
        <taxon>Basidiomycota</taxon>
        <taxon>Agaricomycotina</taxon>
        <taxon>Agaricomycetes</taxon>
        <taxon>Agaricomycetidae</taxon>
        <taxon>Agaricales</taxon>
        <taxon>Marasmiineae</taxon>
        <taxon>Mycenaceae</taxon>
        <taxon>Mycena</taxon>
    </lineage>
</organism>
<sequence length="107" mass="12091">VGSIFGSIHCAAWNALFPSMVEMWIWRISSVFIAVYPVLTILLIIPIYSWGRSHNTAWAVIRGVMGVGPVVYVLCRLFLIILPFTTLRALPLSTFVDVNWSNYIPHL</sequence>
<name>A0AAD6T0X6_9AGAR</name>
<keyword evidence="1" id="KW-0812">Transmembrane</keyword>
<dbReference type="PANTHER" id="PTHR35043:SF7">
    <property type="entry name" value="TRANSCRIPTION FACTOR DOMAIN-CONTAINING PROTEIN"/>
    <property type="match status" value="1"/>
</dbReference>
<protein>
    <submittedName>
        <fullName evidence="2">Uncharacterized protein</fullName>
    </submittedName>
</protein>
<dbReference type="AlphaFoldDB" id="A0AAD6T0X6"/>
<dbReference type="EMBL" id="JARJCM010000038">
    <property type="protein sequence ID" value="KAJ7037318.1"/>
    <property type="molecule type" value="Genomic_DNA"/>
</dbReference>
<reference evidence="2" key="1">
    <citation type="submission" date="2023-03" db="EMBL/GenBank/DDBJ databases">
        <title>Massive genome expansion in bonnet fungi (Mycena s.s.) driven by repeated elements and novel gene families across ecological guilds.</title>
        <authorList>
            <consortium name="Lawrence Berkeley National Laboratory"/>
            <person name="Harder C.B."/>
            <person name="Miyauchi S."/>
            <person name="Viragh M."/>
            <person name="Kuo A."/>
            <person name="Thoen E."/>
            <person name="Andreopoulos B."/>
            <person name="Lu D."/>
            <person name="Skrede I."/>
            <person name="Drula E."/>
            <person name="Henrissat B."/>
            <person name="Morin E."/>
            <person name="Kohler A."/>
            <person name="Barry K."/>
            <person name="LaButti K."/>
            <person name="Morin E."/>
            <person name="Salamov A."/>
            <person name="Lipzen A."/>
            <person name="Mereny Z."/>
            <person name="Hegedus B."/>
            <person name="Baldrian P."/>
            <person name="Stursova M."/>
            <person name="Weitz H."/>
            <person name="Taylor A."/>
            <person name="Grigoriev I.V."/>
            <person name="Nagy L.G."/>
            <person name="Martin F."/>
            <person name="Kauserud H."/>
        </authorList>
    </citation>
    <scope>NUCLEOTIDE SEQUENCE</scope>
    <source>
        <strain evidence="2">CBHHK200</strain>
    </source>
</reference>
<feature type="transmembrane region" description="Helical" evidence="1">
    <location>
        <begin position="60"/>
        <end position="84"/>
    </location>
</feature>
<keyword evidence="1" id="KW-1133">Transmembrane helix</keyword>
<gene>
    <name evidence="2" type="ORF">C8F04DRAFT_952996</name>
</gene>
<feature type="non-terminal residue" evidence="2">
    <location>
        <position position="1"/>
    </location>
</feature>
<dbReference type="Proteomes" id="UP001218188">
    <property type="component" value="Unassembled WGS sequence"/>
</dbReference>
<comment type="caution">
    <text evidence="2">The sequence shown here is derived from an EMBL/GenBank/DDBJ whole genome shotgun (WGS) entry which is preliminary data.</text>
</comment>
<evidence type="ECO:0000313" key="3">
    <source>
        <dbReference type="Proteomes" id="UP001218188"/>
    </source>
</evidence>